<name>A0ACB6RE32_9PLEO</name>
<protein>
    <submittedName>
        <fullName evidence="1">Cellobiose dehydrogenase</fullName>
    </submittedName>
</protein>
<gene>
    <name evidence="1" type="ORF">BDR25DRAFT_206734</name>
</gene>
<dbReference type="EMBL" id="MU003492">
    <property type="protein sequence ID" value="KAF2477538.1"/>
    <property type="molecule type" value="Genomic_DNA"/>
</dbReference>
<keyword evidence="2" id="KW-1185">Reference proteome</keyword>
<feature type="non-terminal residue" evidence="1">
    <location>
        <position position="1"/>
    </location>
</feature>
<reference evidence="1" key="1">
    <citation type="journal article" date="2020" name="Stud. Mycol.">
        <title>101 Dothideomycetes genomes: a test case for predicting lifestyles and emergence of pathogens.</title>
        <authorList>
            <person name="Haridas S."/>
            <person name="Albert R."/>
            <person name="Binder M."/>
            <person name="Bloem J."/>
            <person name="Labutti K."/>
            <person name="Salamov A."/>
            <person name="Andreopoulos B."/>
            <person name="Baker S."/>
            <person name="Barry K."/>
            <person name="Bills G."/>
            <person name="Bluhm B."/>
            <person name="Cannon C."/>
            <person name="Castanera R."/>
            <person name="Culley D."/>
            <person name="Daum C."/>
            <person name="Ezra D."/>
            <person name="Gonzalez J."/>
            <person name="Henrissat B."/>
            <person name="Kuo A."/>
            <person name="Liang C."/>
            <person name="Lipzen A."/>
            <person name="Lutzoni F."/>
            <person name="Magnuson J."/>
            <person name="Mondo S."/>
            <person name="Nolan M."/>
            <person name="Ohm R."/>
            <person name="Pangilinan J."/>
            <person name="Park H.-J."/>
            <person name="Ramirez L."/>
            <person name="Alfaro M."/>
            <person name="Sun H."/>
            <person name="Tritt A."/>
            <person name="Yoshinaga Y."/>
            <person name="Zwiers L.-H."/>
            <person name="Turgeon B."/>
            <person name="Goodwin S."/>
            <person name="Spatafora J."/>
            <person name="Crous P."/>
            <person name="Grigoriev I."/>
        </authorList>
    </citation>
    <scope>NUCLEOTIDE SEQUENCE</scope>
    <source>
        <strain evidence="1">ATCC 200398</strain>
    </source>
</reference>
<accession>A0ACB6RE32</accession>
<evidence type="ECO:0000313" key="2">
    <source>
        <dbReference type="Proteomes" id="UP000799755"/>
    </source>
</evidence>
<sequence>DTWDYIIVGSGAGGIPLADRLSESGKSVLLLERGWASSGRWGGPRPAWLNGSNLTRFDVPGLYNYIWSNHTENAGILCPDYSATASCVLGGGTAINAGLWYKPTKEDWDLHMPPGFQSRDVGAAVSRAFSRVPWTDIPSTDGRVYVQDGPNLVIGTLTNNSLARPYKLIQANDKPNAKDRIISHTEHFFLHGERGGPMATYLVSASRRRNFKLQMNTTVSRIIRNGGFMTGVAVESTSPGGYTGTINITPKTGRVILSAGVFGTSKILIRSGIGPIDQLYVVKNSPDGVNMPAKNDWINIRVGYNLDDSPAIYIAVTAPGVQTYDYESAYNNPILADAERYLRNRTGPLAQVEPSIGPSFWDTIKGGDNKTRVVQWNVNTGSLNGVPLIVLFAYLNLGKTSRGRLTLDSNLHMNVSTLPYFNDAGDNDFKTLLGSIKDVASILSNIPNSTFYLPPTGTNIDDYVRGVTTTSSALLTSNHWTGTTAMGSVCDSSVVVDTTTKVCGTQNLHIVDAGIINGVPSSNPQGMIVSVAERAAEIILGLD</sequence>
<proteinExistence type="predicted"/>
<organism evidence="1 2">
    <name type="scientific">Lindgomyces ingoldianus</name>
    <dbReference type="NCBI Taxonomy" id="673940"/>
    <lineage>
        <taxon>Eukaryota</taxon>
        <taxon>Fungi</taxon>
        <taxon>Dikarya</taxon>
        <taxon>Ascomycota</taxon>
        <taxon>Pezizomycotina</taxon>
        <taxon>Dothideomycetes</taxon>
        <taxon>Pleosporomycetidae</taxon>
        <taxon>Pleosporales</taxon>
        <taxon>Lindgomycetaceae</taxon>
        <taxon>Lindgomyces</taxon>
    </lineage>
</organism>
<dbReference type="Proteomes" id="UP000799755">
    <property type="component" value="Unassembled WGS sequence"/>
</dbReference>
<evidence type="ECO:0000313" key="1">
    <source>
        <dbReference type="EMBL" id="KAF2477538.1"/>
    </source>
</evidence>
<comment type="caution">
    <text evidence="1">The sequence shown here is derived from an EMBL/GenBank/DDBJ whole genome shotgun (WGS) entry which is preliminary data.</text>
</comment>